<dbReference type="PROSITE" id="PS00350">
    <property type="entry name" value="MADS_BOX_1"/>
    <property type="match status" value="1"/>
</dbReference>
<evidence type="ECO:0000256" key="5">
    <source>
        <dbReference type="ARBA" id="ARBA00023242"/>
    </source>
</evidence>
<keyword evidence="10" id="KW-1185">Reference proteome</keyword>
<dbReference type="GO" id="GO:0000977">
    <property type="term" value="F:RNA polymerase II transcription regulatory region sequence-specific DNA binding"/>
    <property type="evidence" value="ECO:0007669"/>
    <property type="project" value="InterPro"/>
</dbReference>
<evidence type="ECO:0000256" key="2">
    <source>
        <dbReference type="ARBA" id="ARBA00023015"/>
    </source>
</evidence>
<evidence type="ECO:0000313" key="9">
    <source>
        <dbReference type="EMBL" id="KAK4781537.1"/>
    </source>
</evidence>
<evidence type="ECO:0000256" key="6">
    <source>
        <dbReference type="SAM" id="Coils"/>
    </source>
</evidence>
<keyword evidence="4" id="KW-0804">Transcription</keyword>
<evidence type="ECO:0000256" key="4">
    <source>
        <dbReference type="ARBA" id="ARBA00023163"/>
    </source>
</evidence>
<dbReference type="PRINTS" id="PR00404">
    <property type="entry name" value="MADSDOMAIN"/>
</dbReference>
<reference evidence="9 10" key="1">
    <citation type="journal article" date="2023" name="Hortic Res">
        <title>Pangenome of water caltrop reveals structural variations and asymmetric subgenome divergence after allopolyploidization.</title>
        <authorList>
            <person name="Zhang X."/>
            <person name="Chen Y."/>
            <person name="Wang L."/>
            <person name="Yuan Y."/>
            <person name="Fang M."/>
            <person name="Shi L."/>
            <person name="Lu R."/>
            <person name="Comes H.P."/>
            <person name="Ma Y."/>
            <person name="Chen Y."/>
            <person name="Huang G."/>
            <person name="Zhou Y."/>
            <person name="Zheng Z."/>
            <person name="Qiu Y."/>
        </authorList>
    </citation>
    <scope>NUCLEOTIDE SEQUENCE [LARGE SCALE GENOMIC DNA]</scope>
    <source>
        <strain evidence="9">F231</strain>
    </source>
</reference>
<feature type="domain" description="MADS-box" evidence="7">
    <location>
        <begin position="1"/>
        <end position="61"/>
    </location>
</feature>
<evidence type="ECO:0000259" key="8">
    <source>
        <dbReference type="PROSITE" id="PS51297"/>
    </source>
</evidence>
<comment type="caution">
    <text evidence="9">The sequence shown here is derived from an EMBL/GenBank/DDBJ whole genome shotgun (WGS) entry which is preliminary data.</text>
</comment>
<feature type="domain" description="K-box" evidence="8">
    <location>
        <begin position="95"/>
        <end position="185"/>
    </location>
</feature>
<sequence>MGRGKVELKRIENETNKQVTFSKRRKGLVKKALELSVLCDAEVALIIFSPRGKLYHFCSSSSMAKTLERYQRCSCSTQLESFEQMDETIPCLTIKQSSYEEYLKLKARVVDLQQTQRILLGEELGSVNMKELEELEHQLESSLSHIRSKKTQSMLDRLADLQKKEQTLLQSNESLVKKLTWEPAGAQTSLTYGRTSWGSSDDQVNAAAASTSTQNMSGNFSPPWWMFI</sequence>
<dbReference type="SUPFAM" id="SSF55455">
    <property type="entry name" value="SRF-like"/>
    <property type="match status" value="1"/>
</dbReference>
<evidence type="ECO:0000313" key="10">
    <source>
        <dbReference type="Proteomes" id="UP001346149"/>
    </source>
</evidence>
<evidence type="ECO:0000256" key="3">
    <source>
        <dbReference type="ARBA" id="ARBA00023125"/>
    </source>
</evidence>
<dbReference type="Pfam" id="PF00319">
    <property type="entry name" value="SRF-TF"/>
    <property type="match status" value="1"/>
</dbReference>
<gene>
    <name evidence="9" type="ORF">SAY86_015639</name>
</gene>
<keyword evidence="5" id="KW-0539">Nucleus</keyword>
<evidence type="ECO:0000256" key="1">
    <source>
        <dbReference type="ARBA" id="ARBA00004123"/>
    </source>
</evidence>
<protein>
    <submittedName>
        <fullName evidence="9">Uncharacterized protein</fullName>
    </submittedName>
</protein>
<keyword evidence="2" id="KW-0805">Transcription regulation</keyword>
<dbReference type="InterPro" id="IPR050142">
    <property type="entry name" value="MADS-box/MEF2_TF"/>
</dbReference>
<dbReference type="EMBL" id="JAXQNO010000016">
    <property type="protein sequence ID" value="KAK4781537.1"/>
    <property type="molecule type" value="Genomic_DNA"/>
</dbReference>
<dbReference type="Proteomes" id="UP001346149">
    <property type="component" value="Unassembled WGS sequence"/>
</dbReference>
<dbReference type="PANTHER" id="PTHR48019">
    <property type="entry name" value="SERUM RESPONSE FACTOR HOMOLOG"/>
    <property type="match status" value="1"/>
</dbReference>
<dbReference type="Pfam" id="PF01486">
    <property type="entry name" value="K-box"/>
    <property type="match status" value="1"/>
</dbReference>
<accession>A0AAN7LK34</accession>
<feature type="coiled-coil region" evidence="6">
    <location>
        <begin position="129"/>
        <end position="178"/>
    </location>
</feature>
<dbReference type="InterPro" id="IPR036879">
    <property type="entry name" value="TF_MADSbox_sf"/>
</dbReference>
<dbReference type="CDD" id="cd00265">
    <property type="entry name" value="MADS_MEF2_like"/>
    <property type="match status" value="1"/>
</dbReference>
<dbReference type="PROSITE" id="PS51297">
    <property type="entry name" value="K_BOX"/>
    <property type="match status" value="1"/>
</dbReference>
<organism evidence="9 10">
    <name type="scientific">Trapa natans</name>
    <name type="common">Water chestnut</name>
    <dbReference type="NCBI Taxonomy" id="22666"/>
    <lineage>
        <taxon>Eukaryota</taxon>
        <taxon>Viridiplantae</taxon>
        <taxon>Streptophyta</taxon>
        <taxon>Embryophyta</taxon>
        <taxon>Tracheophyta</taxon>
        <taxon>Spermatophyta</taxon>
        <taxon>Magnoliopsida</taxon>
        <taxon>eudicotyledons</taxon>
        <taxon>Gunneridae</taxon>
        <taxon>Pentapetalae</taxon>
        <taxon>rosids</taxon>
        <taxon>malvids</taxon>
        <taxon>Myrtales</taxon>
        <taxon>Lythraceae</taxon>
        <taxon>Trapa</taxon>
    </lineage>
</organism>
<dbReference type="InterPro" id="IPR002100">
    <property type="entry name" value="TF_MADSbox"/>
</dbReference>
<dbReference type="GO" id="GO:0045944">
    <property type="term" value="P:positive regulation of transcription by RNA polymerase II"/>
    <property type="evidence" value="ECO:0007669"/>
    <property type="project" value="InterPro"/>
</dbReference>
<dbReference type="GO" id="GO:0003700">
    <property type="term" value="F:DNA-binding transcription factor activity"/>
    <property type="evidence" value="ECO:0007669"/>
    <property type="project" value="InterPro"/>
</dbReference>
<dbReference type="FunFam" id="3.40.1810.10:FF:000003">
    <property type="entry name" value="MADS-box transcription factor MADS-MC"/>
    <property type="match status" value="1"/>
</dbReference>
<proteinExistence type="predicted"/>
<comment type="subcellular location">
    <subcellularLocation>
        <location evidence="1">Nucleus</location>
    </subcellularLocation>
</comment>
<dbReference type="Gene3D" id="3.40.1810.10">
    <property type="entry name" value="Transcription factor, MADS-box"/>
    <property type="match status" value="1"/>
</dbReference>
<evidence type="ECO:0000259" key="7">
    <source>
        <dbReference type="PROSITE" id="PS50066"/>
    </source>
</evidence>
<keyword evidence="3" id="KW-0238">DNA-binding</keyword>
<dbReference type="SMART" id="SM00432">
    <property type="entry name" value="MADS"/>
    <property type="match status" value="1"/>
</dbReference>
<dbReference type="InterPro" id="IPR033896">
    <property type="entry name" value="MEF2-like_N"/>
</dbReference>
<dbReference type="GO" id="GO:0046983">
    <property type="term" value="F:protein dimerization activity"/>
    <property type="evidence" value="ECO:0007669"/>
    <property type="project" value="InterPro"/>
</dbReference>
<keyword evidence="6" id="KW-0175">Coiled coil</keyword>
<dbReference type="AlphaFoldDB" id="A0AAN7LK34"/>
<dbReference type="InterPro" id="IPR002487">
    <property type="entry name" value="TF_Kbox"/>
</dbReference>
<dbReference type="GO" id="GO:0005634">
    <property type="term" value="C:nucleus"/>
    <property type="evidence" value="ECO:0007669"/>
    <property type="project" value="UniProtKB-SubCell"/>
</dbReference>
<name>A0AAN7LK34_TRANT</name>
<dbReference type="PROSITE" id="PS50066">
    <property type="entry name" value="MADS_BOX_2"/>
    <property type="match status" value="1"/>
</dbReference>